<comment type="caution">
    <text evidence="2">The sequence shown here is derived from an EMBL/GenBank/DDBJ whole genome shotgun (WGS) entry which is preliminary data.</text>
</comment>
<dbReference type="AlphaFoldDB" id="A0A8J4FNU5"/>
<name>A0A8J4FNU5_9CHLO</name>
<organism evidence="2 3">
    <name type="scientific">Volvox reticuliferus</name>
    <dbReference type="NCBI Taxonomy" id="1737510"/>
    <lineage>
        <taxon>Eukaryota</taxon>
        <taxon>Viridiplantae</taxon>
        <taxon>Chlorophyta</taxon>
        <taxon>core chlorophytes</taxon>
        <taxon>Chlorophyceae</taxon>
        <taxon>CS clade</taxon>
        <taxon>Chlamydomonadales</taxon>
        <taxon>Volvocaceae</taxon>
        <taxon>Volvox</taxon>
    </lineage>
</organism>
<sequence length="110" mass="11323">MVVLETGVNQQQQDLHAKAEQLTQVSHLQARTAALEQQNQQLQLELRRCEAAAMGLGGSGGGSDECVLLPRIGAAAAGGSRPVGGGVLGNRFGVALWDVPGISGAIVHTK</sequence>
<accession>A0A8J4FNU5</accession>
<evidence type="ECO:0000313" key="3">
    <source>
        <dbReference type="Proteomes" id="UP000747110"/>
    </source>
</evidence>
<dbReference type="Proteomes" id="UP000747110">
    <property type="component" value="Unassembled WGS sequence"/>
</dbReference>
<keyword evidence="1" id="KW-0175">Coiled coil</keyword>
<feature type="coiled-coil region" evidence="1">
    <location>
        <begin position="25"/>
        <end position="52"/>
    </location>
</feature>
<keyword evidence="3" id="KW-1185">Reference proteome</keyword>
<evidence type="ECO:0000256" key="1">
    <source>
        <dbReference type="SAM" id="Coils"/>
    </source>
</evidence>
<gene>
    <name evidence="2" type="ORF">Vretifemale_11751</name>
</gene>
<dbReference type="EMBL" id="BNCP01000025">
    <property type="protein sequence ID" value="GIL82836.1"/>
    <property type="molecule type" value="Genomic_DNA"/>
</dbReference>
<reference evidence="2" key="1">
    <citation type="journal article" date="2021" name="Proc. Natl. Acad. Sci. U.S.A.">
        <title>Three genomes in the algal genus Volvox reveal the fate of a haploid sex-determining region after a transition to homothallism.</title>
        <authorList>
            <person name="Yamamoto K."/>
            <person name="Hamaji T."/>
            <person name="Kawai-Toyooka H."/>
            <person name="Matsuzaki R."/>
            <person name="Takahashi F."/>
            <person name="Nishimura Y."/>
            <person name="Kawachi M."/>
            <person name="Noguchi H."/>
            <person name="Minakuchi Y."/>
            <person name="Umen J.G."/>
            <person name="Toyoda A."/>
            <person name="Nozaki H."/>
        </authorList>
    </citation>
    <scope>NUCLEOTIDE SEQUENCE</scope>
    <source>
        <strain evidence="2">NIES-3786</strain>
    </source>
</reference>
<proteinExistence type="predicted"/>
<evidence type="ECO:0000313" key="2">
    <source>
        <dbReference type="EMBL" id="GIL82836.1"/>
    </source>
</evidence>
<protein>
    <submittedName>
        <fullName evidence="2">Uncharacterized protein</fullName>
    </submittedName>
</protein>
<dbReference type="OrthoDB" id="536346at2759"/>